<gene>
    <name evidence="2" type="ORF">NLI96_g5794</name>
</gene>
<dbReference type="PANTHER" id="PTHR22684:SF0">
    <property type="entry name" value="RIBOSOME QUALITY CONTROL COMPLEX SUBUNIT TCF25"/>
    <property type="match status" value="1"/>
</dbReference>
<protein>
    <recommendedName>
        <fullName evidence="4">DUF654-domain-containing protein</fullName>
    </recommendedName>
</protein>
<evidence type="ECO:0000313" key="3">
    <source>
        <dbReference type="Proteomes" id="UP001212997"/>
    </source>
</evidence>
<name>A0AAD5YEI8_9APHY</name>
<sequence length="739" mass="82545">MPPRLNKRQLREQEELAALEAAETPDLSHGQGASEESDHEIVPVVATGFAAKKKKKKNANSSPAVAPSPKPSTPDPSKQSPSTKQGGSKKKQQTSNKKKGKATKADDDDFDKVLAELSLQYPSSKPSESARATQASTEFFSLLSVSPHYLDSEAEMRKFFGAKVISASRAADSSSSTSGRRTQRMDARSILCRPENTWSPASFRQGLAIRTLTDEELESMKLRNGFKECVKGEKIWTVDFSNRYRGATKVFMEMVLRGEHSTAADYIDRALFTYERAFSGAFSLTSGTNRLDFDRVENRPFFLGVHRKVADLQRRGCIRTSFEFAKLLYSLDPSTDPHGALLHLDFLAIKAGMPQWITQIWDAHGKFSGDQSYGRYNIEKNHDESTAALRDAILAFPSVVPLLADKLGAAISGDIRSHPAFRIHVDASKFFSECPAILHALSHLYAQRSSTLWKPKARTAWFTTTVNSLDPFSNPSEHPTTQAFHSLYSSPPIRYSVYRHLLVLESTCRRLFAFIPATVTEGRQFSCDPIPPPTKINEYNDEFFKGAEDPLALRARGKRETERLLVRLLPDPLLRRQLQDVFERNQALMQRFGRGGFLQFAQFVAQLPEDALMDMLIAEAEVQNIGEQQGELHMPGMFGAVDEPVERNVDDRNQNVPQPHDLPAGREDDEDDLGDEDDEDDGDEDEDLEPVQPLPVRFLRNVLNRFWGGGGNQANQDESSDDEEPAGNIPPVVDPNDVD</sequence>
<dbReference type="GO" id="GO:1990112">
    <property type="term" value="C:RQC complex"/>
    <property type="evidence" value="ECO:0007669"/>
    <property type="project" value="TreeGrafter"/>
</dbReference>
<dbReference type="Proteomes" id="UP001212997">
    <property type="component" value="Unassembled WGS sequence"/>
</dbReference>
<feature type="compositionally biased region" description="Low complexity" evidence="1">
    <location>
        <begin position="75"/>
        <end position="86"/>
    </location>
</feature>
<dbReference type="AlphaFoldDB" id="A0AAD5YEI8"/>
<reference evidence="2" key="1">
    <citation type="submission" date="2022-07" db="EMBL/GenBank/DDBJ databases">
        <title>Genome Sequence of Physisporinus lineatus.</title>
        <authorList>
            <person name="Buettner E."/>
        </authorList>
    </citation>
    <scope>NUCLEOTIDE SEQUENCE</scope>
    <source>
        <strain evidence="2">VT162</strain>
    </source>
</reference>
<feature type="compositionally biased region" description="Basic residues" evidence="1">
    <location>
        <begin position="87"/>
        <end position="102"/>
    </location>
</feature>
<dbReference type="GO" id="GO:0072344">
    <property type="term" value="P:rescue of stalled ribosome"/>
    <property type="evidence" value="ECO:0007669"/>
    <property type="project" value="TreeGrafter"/>
</dbReference>
<keyword evidence="3" id="KW-1185">Reference proteome</keyword>
<dbReference type="GO" id="GO:1990116">
    <property type="term" value="P:ribosome-associated ubiquitin-dependent protein catabolic process"/>
    <property type="evidence" value="ECO:0007669"/>
    <property type="project" value="TreeGrafter"/>
</dbReference>
<dbReference type="PANTHER" id="PTHR22684">
    <property type="entry name" value="NULP1-RELATED"/>
    <property type="match status" value="1"/>
</dbReference>
<feature type="compositionally biased region" description="Acidic residues" evidence="1">
    <location>
        <begin position="667"/>
        <end position="689"/>
    </location>
</feature>
<dbReference type="EMBL" id="JANAWD010000197">
    <property type="protein sequence ID" value="KAJ3484215.1"/>
    <property type="molecule type" value="Genomic_DNA"/>
</dbReference>
<evidence type="ECO:0008006" key="4">
    <source>
        <dbReference type="Google" id="ProtNLM"/>
    </source>
</evidence>
<evidence type="ECO:0000256" key="1">
    <source>
        <dbReference type="SAM" id="MobiDB-lite"/>
    </source>
</evidence>
<accession>A0AAD5YEI8</accession>
<dbReference type="Pfam" id="PF04910">
    <property type="entry name" value="Tcf25"/>
    <property type="match status" value="1"/>
</dbReference>
<feature type="region of interest" description="Disordered" evidence="1">
    <location>
        <begin position="650"/>
        <end position="739"/>
    </location>
</feature>
<dbReference type="InterPro" id="IPR006994">
    <property type="entry name" value="TCF25/Rqc1"/>
</dbReference>
<comment type="caution">
    <text evidence="2">The sequence shown here is derived from an EMBL/GenBank/DDBJ whole genome shotgun (WGS) entry which is preliminary data.</text>
</comment>
<proteinExistence type="predicted"/>
<organism evidence="2 3">
    <name type="scientific">Meripilus lineatus</name>
    <dbReference type="NCBI Taxonomy" id="2056292"/>
    <lineage>
        <taxon>Eukaryota</taxon>
        <taxon>Fungi</taxon>
        <taxon>Dikarya</taxon>
        <taxon>Basidiomycota</taxon>
        <taxon>Agaricomycotina</taxon>
        <taxon>Agaricomycetes</taxon>
        <taxon>Polyporales</taxon>
        <taxon>Meripilaceae</taxon>
        <taxon>Meripilus</taxon>
    </lineage>
</organism>
<feature type="region of interest" description="Disordered" evidence="1">
    <location>
        <begin position="1"/>
        <end position="107"/>
    </location>
</feature>
<evidence type="ECO:0000313" key="2">
    <source>
        <dbReference type="EMBL" id="KAJ3484215.1"/>
    </source>
</evidence>